<organism evidence="2 3">
    <name type="scientific">Dreissena polymorpha</name>
    <name type="common">Zebra mussel</name>
    <name type="synonym">Mytilus polymorpha</name>
    <dbReference type="NCBI Taxonomy" id="45954"/>
    <lineage>
        <taxon>Eukaryota</taxon>
        <taxon>Metazoa</taxon>
        <taxon>Spiralia</taxon>
        <taxon>Lophotrochozoa</taxon>
        <taxon>Mollusca</taxon>
        <taxon>Bivalvia</taxon>
        <taxon>Autobranchia</taxon>
        <taxon>Heteroconchia</taxon>
        <taxon>Euheterodonta</taxon>
        <taxon>Imparidentia</taxon>
        <taxon>Neoheterodontei</taxon>
        <taxon>Myida</taxon>
        <taxon>Dreissenoidea</taxon>
        <taxon>Dreissenidae</taxon>
        <taxon>Dreissena</taxon>
    </lineage>
</organism>
<accession>A0A9D4HR61</accession>
<dbReference type="Proteomes" id="UP000828390">
    <property type="component" value="Unassembled WGS sequence"/>
</dbReference>
<dbReference type="EMBL" id="JAIWYP010000012">
    <property type="protein sequence ID" value="KAH3728424.1"/>
    <property type="molecule type" value="Genomic_DNA"/>
</dbReference>
<gene>
    <name evidence="2" type="ORF">DPMN_054380</name>
</gene>
<keyword evidence="3" id="KW-1185">Reference proteome</keyword>
<feature type="region of interest" description="Disordered" evidence="1">
    <location>
        <begin position="11"/>
        <end position="55"/>
    </location>
</feature>
<reference evidence="2" key="2">
    <citation type="submission" date="2020-11" db="EMBL/GenBank/DDBJ databases">
        <authorList>
            <person name="McCartney M.A."/>
            <person name="Auch B."/>
            <person name="Kono T."/>
            <person name="Mallez S."/>
            <person name="Becker A."/>
            <person name="Gohl D.M."/>
            <person name="Silverstein K.A.T."/>
            <person name="Koren S."/>
            <person name="Bechman K.B."/>
            <person name="Herman A."/>
            <person name="Abrahante J.E."/>
            <person name="Garbe J."/>
        </authorList>
    </citation>
    <scope>NUCLEOTIDE SEQUENCE</scope>
    <source>
        <strain evidence="2">Duluth1</strain>
        <tissue evidence="2">Whole animal</tissue>
    </source>
</reference>
<feature type="compositionally biased region" description="Low complexity" evidence="1">
    <location>
        <begin position="13"/>
        <end position="29"/>
    </location>
</feature>
<name>A0A9D4HR61_DREPO</name>
<reference evidence="2" key="1">
    <citation type="journal article" date="2019" name="bioRxiv">
        <title>The Genome of the Zebra Mussel, Dreissena polymorpha: A Resource for Invasive Species Research.</title>
        <authorList>
            <person name="McCartney M.A."/>
            <person name="Auch B."/>
            <person name="Kono T."/>
            <person name="Mallez S."/>
            <person name="Zhang Y."/>
            <person name="Obille A."/>
            <person name="Becker A."/>
            <person name="Abrahante J.E."/>
            <person name="Garbe J."/>
            <person name="Badalamenti J.P."/>
            <person name="Herman A."/>
            <person name="Mangelson H."/>
            <person name="Liachko I."/>
            <person name="Sullivan S."/>
            <person name="Sone E.D."/>
            <person name="Koren S."/>
            <person name="Silverstein K.A.T."/>
            <person name="Beckman K.B."/>
            <person name="Gohl D.M."/>
        </authorList>
    </citation>
    <scope>NUCLEOTIDE SEQUENCE</scope>
    <source>
        <strain evidence="2">Duluth1</strain>
        <tissue evidence="2">Whole animal</tissue>
    </source>
</reference>
<evidence type="ECO:0000313" key="2">
    <source>
        <dbReference type="EMBL" id="KAH3728424.1"/>
    </source>
</evidence>
<evidence type="ECO:0000256" key="1">
    <source>
        <dbReference type="SAM" id="MobiDB-lite"/>
    </source>
</evidence>
<comment type="caution">
    <text evidence="2">The sequence shown here is derived from an EMBL/GenBank/DDBJ whole genome shotgun (WGS) entry which is preliminary data.</text>
</comment>
<proteinExistence type="predicted"/>
<dbReference type="AlphaFoldDB" id="A0A9D4HR61"/>
<protein>
    <submittedName>
        <fullName evidence="2">Uncharacterized protein</fullName>
    </submittedName>
</protein>
<sequence length="55" mass="6136">MRCWSRSPCFLHSADAAPSPPGWAWGSPGQENPGHQKPHTLLTHPATEIRHPVHY</sequence>
<evidence type="ECO:0000313" key="3">
    <source>
        <dbReference type="Proteomes" id="UP000828390"/>
    </source>
</evidence>